<evidence type="ECO:0000259" key="4">
    <source>
        <dbReference type="SMART" id="SM01075"/>
    </source>
</evidence>
<keyword evidence="5" id="KW-1185">Reference proteome</keyword>
<dbReference type="Gene3D" id="1.10.10.1420">
    <property type="entry name" value="DNA replication factor Cdt1, C-terminal WH domain"/>
    <property type="match status" value="1"/>
</dbReference>
<protein>
    <submittedName>
        <fullName evidence="6">DNA replication factor Cdt1-like</fullName>
    </submittedName>
</protein>
<accession>A0ABM1NHG9</accession>
<dbReference type="SMART" id="SM01075">
    <property type="entry name" value="CDT1"/>
    <property type="match status" value="1"/>
</dbReference>
<dbReference type="InterPro" id="IPR045173">
    <property type="entry name" value="Cdt1"/>
</dbReference>
<feature type="compositionally biased region" description="Polar residues" evidence="3">
    <location>
        <begin position="128"/>
        <end position="138"/>
    </location>
</feature>
<dbReference type="PANTHER" id="PTHR28637">
    <property type="entry name" value="DNA REPLICATION FACTOR CDT1"/>
    <property type="match status" value="1"/>
</dbReference>
<evidence type="ECO:0000256" key="1">
    <source>
        <dbReference type="ARBA" id="ARBA00008356"/>
    </source>
</evidence>
<organism evidence="5 6">
    <name type="scientific">Nicrophorus vespilloides</name>
    <name type="common">Boreal carrion beetle</name>
    <dbReference type="NCBI Taxonomy" id="110193"/>
    <lineage>
        <taxon>Eukaryota</taxon>
        <taxon>Metazoa</taxon>
        <taxon>Ecdysozoa</taxon>
        <taxon>Arthropoda</taxon>
        <taxon>Hexapoda</taxon>
        <taxon>Insecta</taxon>
        <taxon>Pterygota</taxon>
        <taxon>Neoptera</taxon>
        <taxon>Endopterygota</taxon>
        <taxon>Coleoptera</taxon>
        <taxon>Polyphaga</taxon>
        <taxon>Staphyliniformia</taxon>
        <taxon>Silphidae</taxon>
        <taxon>Nicrophorinae</taxon>
        <taxon>Nicrophorus</taxon>
    </lineage>
</organism>
<dbReference type="InterPro" id="IPR038090">
    <property type="entry name" value="Cdt1_C_WH_dom_sf"/>
</dbReference>
<dbReference type="Pfam" id="PF16679">
    <property type="entry name" value="CDT1_C"/>
    <property type="match status" value="1"/>
</dbReference>
<dbReference type="InterPro" id="IPR036390">
    <property type="entry name" value="WH_DNA-bd_sf"/>
</dbReference>
<evidence type="ECO:0000256" key="3">
    <source>
        <dbReference type="SAM" id="MobiDB-lite"/>
    </source>
</evidence>
<keyword evidence="2" id="KW-0131">Cell cycle</keyword>
<proteinExistence type="inferred from homology"/>
<dbReference type="CDD" id="cd08767">
    <property type="entry name" value="Cdt1_c"/>
    <property type="match status" value="1"/>
</dbReference>
<feature type="domain" description="CDT1 Geminin-binding" evidence="4">
    <location>
        <begin position="268"/>
        <end position="425"/>
    </location>
</feature>
<dbReference type="InterPro" id="IPR032054">
    <property type="entry name" value="Cdt1_C"/>
</dbReference>
<sequence>MDTQPSVASYFNTRKKTTLEDIKATRSSKLQLDSELTTTVVNAVQLKGLANVKKAIFCDDIQEAKEVTAKIVTVKNVETKAKTRRATKVASAKKIKENKNQPDIQELFKKMNKTDSTKDTMEVDPEQNLKTPPSTPTKRVNIMDTIKVSGNEPTFNEIKQKLTRSSRLAELKASMARFKEGQAKLEKKQELKTPASPSLNKFRKLELEVTLSPKKFQSPEKAYLSPKKDVTARKNLLNLLTPTKNALSIPASPSKQLFTSPQKAALTLPYKYRTLAELFRSIDTVCQIMHNRKEIITFKKLKPAVEELIKRNIRESHLGQIKTIYPDAYKFKQEKLRAYGSGLNQEQWELVIEPVIDQESMTSQVLLDRRRHLYNTLINKTKVLHNEFLLTLDPPMHIPLESLKKWHPEFDIERVPDLENAEIPQPPDEEKFSSGKDVLEKAKAMFNCNTRMEQALERLKKAQELQPKQPEKTPEVSSVLKGVPKALLEKVRQRQAAKALESMTRSESKEKEIQLYSRLPEFARLTRNIFVAEKKNVLPIDTVLNKLTNSIRNFMTKADIEEHLRTLSKEMPTWMVFHAIRNGTFIKISKDADISIVINKLDALLKQKTDG</sequence>
<dbReference type="CDD" id="cd08674">
    <property type="entry name" value="Cdt1_m"/>
    <property type="match status" value="1"/>
</dbReference>
<dbReference type="Pfam" id="PF08839">
    <property type="entry name" value="CDT1"/>
    <property type="match status" value="1"/>
</dbReference>
<feature type="region of interest" description="Disordered" evidence="3">
    <location>
        <begin position="114"/>
        <end position="138"/>
    </location>
</feature>
<dbReference type="PANTHER" id="PTHR28637:SF1">
    <property type="entry name" value="DNA REPLICATION FACTOR CDT1"/>
    <property type="match status" value="1"/>
</dbReference>
<dbReference type="RefSeq" id="XP_017786269.1">
    <property type="nucleotide sequence ID" value="XM_017930780.1"/>
</dbReference>
<dbReference type="Proteomes" id="UP000695000">
    <property type="component" value="Unplaced"/>
</dbReference>
<comment type="similarity">
    <text evidence="1">Belongs to the Cdt1 family.</text>
</comment>
<dbReference type="GeneID" id="108569281"/>
<reference evidence="6" key="1">
    <citation type="submission" date="2025-08" db="UniProtKB">
        <authorList>
            <consortium name="RefSeq"/>
        </authorList>
    </citation>
    <scope>IDENTIFICATION</scope>
    <source>
        <tissue evidence="6">Whole Larva</tissue>
    </source>
</reference>
<gene>
    <name evidence="6" type="primary">LOC108569281</name>
</gene>
<name>A0ABM1NHG9_NICVS</name>
<dbReference type="InterPro" id="IPR014939">
    <property type="entry name" value="CDT1_Gemini-bd-like"/>
</dbReference>
<evidence type="ECO:0000256" key="2">
    <source>
        <dbReference type="ARBA" id="ARBA00023306"/>
    </source>
</evidence>
<dbReference type="SUPFAM" id="SSF46785">
    <property type="entry name" value="Winged helix' DNA-binding domain"/>
    <property type="match status" value="1"/>
</dbReference>
<evidence type="ECO:0000313" key="6">
    <source>
        <dbReference type="RefSeq" id="XP_017786269.1"/>
    </source>
</evidence>
<evidence type="ECO:0000313" key="5">
    <source>
        <dbReference type="Proteomes" id="UP000695000"/>
    </source>
</evidence>